<dbReference type="Pfam" id="PF02895">
    <property type="entry name" value="H-kinase_dim"/>
    <property type="match status" value="1"/>
</dbReference>
<dbReference type="GO" id="GO:0006935">
    <property type="term" value="P:chemotaxis"/>
    <property type="evidence" value="ECO:0007669"/>
    <property type="project" value="UniProtKB-KW"/>
</dbReference>
<evidence type="ECO:0000256" key="11">
    <source>
        <dbReference type="ARBA" id="ARBA00035100"/>
    </source>
</evidence>
<evidence type="ECO:0000256" key="6">
    <source>
        <dbReference type="ARBA" id="ARBA00022679"/>
    </source>
</evidence>
<keyword evidence="7" id="KW-0547">Nucleotide-binding</keyword>
<name>A0A545U408_9GAMM</name>
<dbReference type="InterPro" id="IPR003594">
    <property type="entry name" value="HATPase_dom"/>
</dbReference>
<dbReference type="AlphaFoldDB" id="A0A545U408"/>
<comment type="catalytic activity">
    <reaction evidence="1">
        <text>ATP + protein L-histidine = ADP + protein N-phospho-L-histidine.</text>
        <dbReference type="EC" id="2.7.13.3"/>
    </reaction>
</comment>
<dbReference type="CDD" id="cd16916">
    <property type="entry name" value="HATPase_CheA-like"/>
    <property type="match status" value="1"/>
</dbReference>
<dbReference type="PANTHER" id="PTHR43395">
    <property type="entry name" value="SENSOR HISTIDINE KINASE CHEA"/>
    <property type="match status" value="1"/>
</dbReference>
<dbReference type="CDD" id="cd00731">
    <property type="entry name" value="CheA_reg"/>
    <property type="match status" value="1"/>
</dbReference>
<dbReference type="InterPro" id="IPR008207">
    <property type="entry name" value="Sig_transdc_His_kin_Hpt_dom"/>
</dbReference>
<dbReference type="InterPro" id="IPR037006">
    <property type="entry name" value="CheA-like_homodim_sf"/>
</dbReference>
<dbReference type="EMBL" id="VHSG01000006">
    <property type="protein sequence ID" value="TQV84174.1"/>
    <property type="molecule type" value="Genomic_DNA"/>
</dbReference>
<feature type="domain" description="HPt" evidence="16">
    <location>
        <begin position="1"/>
        <end position="105"/>
    </location>
</feature>
<dbReference type="Gene3D" id="3.30.565.10">
    <property type="entry name" value="Histidine kinase-like ATPase, C-terminal domain"/>
    <property type="match status" value="1"/>
</dbReference>
<proteinExistence type="predicted"/>
<dbReference type="FunFam" id="2.30.30.40:FF:000048">
    <property type="entry name" value="Chemotaxis protein CheA, putative"/>
    <property type="match status" value="1"/>
</dbReference>
<dbReference type="FunFam" id="3.30.565.10:FF:000016">
    <property type="entry name" value="Chemotaxis protein CheA, putative"/>
    <property type="match status" value="1"/>
</dbReference>
<dbReference type="InterPro" id="IPR036061">
    <property type="entry name" value="CheW-like_dom_sf"/>
</dbReference>
<sequence>MSIDLSQFHQVFFEESFEGLEEMESCLMELDPSAVDGEVINSIFRAAHSIKGGSATFGFDVVADFTHVLETLLDEIRAETRGISQDDVDLFLRAVDCLRELLSQLQQGEQPDTEVAQELKAAFEKILREGGDTTTAVATEPEPDAGETGTQSWKIYFRPGTDTLRTGNEPARMLRELAALGQAQVTVAAEEVPGLGALEPESCYLGWHISLTGSIEKAQIEEVFEWVVDESEIRIEAQAAPASATWSIAYRPGTDVLRTGNEPARMFRELAALGDLTVSADTDGLPQFSQLDPESSYLGWQLTLTTEADKSSIDEIFEWVIDESDLTIETGAEPVSAASTTVAPESEPAAAPAAPAPVPTSTPTAAKPAKSPPQAKPSGGDGAKKAVETSSIRVGIDKIDNLINMVGELVITQSMLGQLGTDFDLDRLPNLLEGLSQLEHNTRELQESVMRIRMLPISFAFSRFPRMVRDLSRRLNKKMEIELKGEQTELDKTVMEKIGDPLVHLVRNAVDHGIEPPEKRLAAGKQEEGKITLNAYHQGGNVVIEIIDDGRGLDRDSILAKAVEKELVTERDAGQLSDEQVYDLIFHPGFSTAKEVSDVSGRGVGMDVVKRNILALNGSVEITSTAGQGSKITIRLPLTLAILDGQLVRVGSHTYIFPLVSIIESLQCDSSLVNQVAGGCDVFQLRNEYVPIIRLFDVFSIEPDSRNLGESLMVVVECDGEKVGVVIDDLMAQQQVVIKSLEQNYQKVEGISGATILGDGTVALILDIPGIVKIAGVRHLTDNQVTSLARSHSNSELMALSASA</sequence>
<dbReference type="EC" id="2.7.13.3" evidence="2"/>
<dbReference type="PANTHER" id="PTHR43395:SF10">
    <property type="entry name" value="CHEMOTAXIS PROTEIN CHEA"/>
    <property type="match status" value="1"/>
</dbReference>
<feature type="domain" description="Histidine kinase" evidence="14">
    <location>
        <begin position="424"/>
        <end position="640"/>
    </location>
</feature>
<dbReference type="Gene3D" id="2.30.30.40">
    <property type="entry name" value="SH3 Domains"/>
    <property type="match status" value="1"/>
</dbReference>
<accession>A0A545U408</accession>
<dbReference type="PROSITE" id="PS50109">
    <property type="entry name" value="HIS_KIN"/>
    <property type="match status" value="1"/>
</dbReference>
<dbReference type="GO" id="GO:0005737">
    <property type="term" value="C:cytoplasm"/>
    <property type="evidence" value="ECO:0007669"/>
    <property type="project" value="InterPro"/>
</dbReference>
<reference evidence="17 18" key="1">
    <citation type="submission" date="2019-06" db="EMBL/GenBank/DDBJ databases">
        <title>Whole genome sequence for Cellvibrionaceae sp. R142.</title>
        <authorList>
            <person name="Wang G."/>
        </authorList>
    </citation>
    <scope>NUCLEOTIDE SEQUENCE [LARGE SCALE GENOMIC DNA]</scope>
    <source>
        <strain evidence="17 18">R142</strain>
    </source>
</reference>
<organism evidence="17 18">
    <name type="scientific">Exilibacterium tricleocarpae</name>
    <dbReference type="NCBI Taxonomy" id="2591008"/>
    <lineage>
        <taxon>Bacteria</taxon>
        <taxon>Pseudomonadati</taxon>
        <taxon>Pseudomonadota</taxon>
        <taxon>Gammaproteobacteria</taxon>
        <taxon>Cellvibrionales</taxon>
        <taxon>Cellvibrionaceae</taxon>
        <taxon>Exilibacterium</taxon>
    </lineage>
</organism>
<comment type="caution">
    <text evidence="17">The sequence shown here is derived from an EMBL/GenBank/DDBJ whole genome shotgun (WGS) entry which is preliminary data.</text>
</comment>
<feature type="compositionally biased region" description="Low complexity" evidence="13">
    <location>
        <begin position="340"/>
        <end position="353"/>
    </location>
</feature>
<dbReference type="PROSITE" id="PS50851">
    <property type="entry name" value="CHEW"/>
    <property type="match status" value="1"/>
</dbReference>
<feature type="region of interest" description="Disordered" evidence="13">
    <location>
        <begin position="335"/>
        <end position="387"/>
    </location>
</feature>
<dbReference type="PROSITE" id="PS50894">
    <property type="entry name" value="HPT"/>
    <property type="match status" value="1"/>
</dbReference>
<feature type="modified residue" description="Phosphohistidine" evidence="12">
    <location>
        <position position="48"/>
    </location>
</feature>
<evidence type="ECO:0000256" key="1">
    <source>
        <dbReference type="ARBA" id="ARBA00000085"/>
    </source>
</evidence>
<evidence type="ECO:0000256" key="5">
    <source>
        <dbReference type="ARBA" id="ARBA00022553"/>
    </source>
</evidence>
<keyword evidence="8" id="KW-0418">Kinase</keyword>
<dbReference type="Gene3D" id="1.20.120.160">
    <property type="entry name" value="HPT domain"/>
    <property type="match status" value="1"/>
</dbReference>
<evidence type="ECO:0000313" key="18">
    <source>
        <dbReference type="Proteomes" id="UP000319732"/>
    </source>
</evidence>
<dbReference type="InterPro" id="IPR036097">
    <property type="entry name" value="HisK_dim/P_sf"/>
</dbReference>
<dbReference type="CDD" id="cd00088">
    <property type="entry name" value="HPT"/>
    <property type="match status" value="1"/>
</dbReference>
<evidence type="ECO:0000256" key="13">
    <source>
        <dbReference type="SAM" id="MobiDB-lite"/>
    </source>
</evidence>
<dbReference type="SUPFAM" id="SSF47226">
    <property type="entry name" value="Histidine-containing phosphotransfer domain, HPT domain"/>
    <property type="match status" value="1"/>
</dbReference>
<dbReference type="InterPro" id="IPR005467">
    <property type="entry name" value="His_kinase_dom"/>
</dbReference>
<dbReference type="PRINTS" id="PR00344">
    <property type="entry name" value="BCTRLSENSOR"/>
</dbReference>
<dbReference type="SMART" id="SM01231">
    <property type="entry name" value="H-kinase_dim"/>
    <property type="match status" value="1"/>
</dbReference>
<dbReference type="InterPro" id="IPR004358">
    <property type="entry name" value="Sig_transdc_His_kin-like_C"/>
</dbReference>
<dbReference type="InterPro" id="IPR051315">
    <property type="entry name" value="Bact_Chemotaxis_CheA"/>
</dbReference>
<dbReference type="GO" id="GO:0005524">
    <property type="term" value="F:ATP binding"/>
    <property type="evidence" value="ECO:0007669"/>
    <property type="project" value="UniProtKB-KW"/>
</dbReference>
<evidence type="ECO:0000259" key="16">
    <source>
        <dbReference type="PROSITE" id="PS50894"/>
    </source>
</evidence>
<keyword evidence="18" id="KW-1185">Reference proteome</keyword>
<evidence type="ECO:0000259" key="15">
    <source>
        <dbReference type="PROSITE" id="PS50851"/>
    </source>
</evidence>
<dbReference type="Pfam" id="PF02518">
    <property type="entry name" value="HATPase_c"/>
    <property type="match status" value="1"/>
</dbReference>
<keyword evidence="6" id="KW-0808">Transferase</keyword>
<keyword evidence="9" id="KW-0067">ATP-binding</keyword>
<dbReference type="SMART" id="SM00073">
    <property type="entry name" value="HPT"/>
    <property type="match status" value="1"/>
</dbReference>
<dbReference type="OrthoDB" id="9803176at2"/>
<dbReference type="InterPro" id="IPR036890">
    <property type="entry name" value="HATPase_C_sf"/>
</dbReference>
<keyword evidence="5 12" id="KW-0597">Phosphoprotein</keyword>
<evidence type="ECO:0000256" key="9">
    <source>
        <dbReference type="ARBA" id="ARBA00022840"/>
    </source>
</evidence>
<feature type="domain" description="CheW-like" evidence="15">
    <location>
        <begin position="642"/>
        <end position="777"/>
    </location>
</feature>
<protein>
    <recommendedName>
        <fullName evidence="3">Chemotaxis protein CheA</fullName>
        <ecNumber evidence="2">2.7.13.3</ecNumber>
    </recommendedName>
</protein>
<dbReference type="Gene3D" id="1.10.287.560">
    <property type="entry name" value="Histidine kinase CheA-like, homodimeric domain"/>
    <property type="match status" value="1"/>
</dbReference>
<keyword evidence="10" id="KW-0902">Two-component regulatory system</keyword>
<evidence type="ECO:0000259" key="14">
    <source>
        <dbReference type="PROSITE" id="PS50109"/>
    </source>
</evidence>
<dbReference type="SMART" id="SM00260">
    <property type="entry name" value="CheW"/>
    <property type="match status" value="1"/>
</dbReference>
<dbReference type="SUPFAM" id="SSF50341">
    <property type="entry name" value="CheW-like"/>
    <property type="match status" value="1"/>
</dbReference>
<gene>
    <name evidence="17" type="ORF">FKG94_05790</name>
</gene>
<dbReference type="InterPro" id="IPR036641">
    <property type="entry name" value="HPT_dom_sf"/>
</dbReference>
<dbReference type="InterPro" id="IPR002545">
    <property type="entry name" value="CheW-lke_dom"/>
</dbReference>
<dbReference type="RefSeq" id="WP_142903254.1">
    <property type="nucleotide sequence ID" value="NZ_ML660089.1"/>
</dbReference>
<dbReference type="InterPro" id="IPR004105">
    <property type="entry name" value="CheA-like_dim"/>
</dbReference>
<dbReference type="SMART" id="SM00387">
    <property type="entry name" value="HATPase_c"/>
    <property type="match status" value="1"/>
</dbReference>
<evidence type="ECO:0000256" key="3">
    <source>
        <dbReference type="ARBA" id="ARBA00021495"/>
    </source>
</evidence>
<comment type="function">
    <text evidence="11">Involved in the transmission of sensory signals from the chemoreceptors to the flagellar motors. CheA is autophosphorylated; it can transfer its phosphate group to either CheB or CheY.</text>
</comment>
<evidence type="ECO:0000256" key="12">
    <source>
        <dbReference type="PROSITE-ProRule" id="PRU00110"/>
    </source>
</evidence>
<dbReference type="Proteomes" id="UP000319732">
    <property type="component" value="Unassembled WGS sequence"/>
</dbReference>
<evidence type="ECO:0000256" key="7">
    <source>
        <dbReference type="ARBA" id="ARBA00022741"/>
    </source>
</evidence>
<evidence type="ECO:0000256" key="10">
    <source>
        <dbReference type="ARBA" id="ARBA00023012"/>
    </source>
</evidence>
<evidence type="ECO:0000313" key="17">
    <source>
        <dbReference type="EMBL" id="TQV84174.1"/>
    </source>
</evidence>
<keyword evidence="4" id="KW-0145">Chemotaxis</keyword>
<dbReference type="SUPFAM" id="SSF47384">
    <property type="entry name" value="Homodimeric domain of signal transducing histidine kinase"/>
    <property type="match status" value="1"/>
</dbReference>
<evidence type="ECO:0000256" key="8">
    <source>
        <dbReference type="ARBA" id="ARBA00022777"/>
    </source>
</evidence>
<dbReference type="GO" id="GO:0000155">
    <property type="term" value="F:phosphorelay sensor kinase activity"/>
    <property type="evidence" value="ECO:0007669"/>
    <property type="project" value="InterPro"/>
</dbReference>
<dbReference type="SUPFAM" id="SSF55874">
    <property type="entry name" value="ATPase domain of HSP90 chaperone/DNA topoisomerase II/histidine kinase"/>
    <property type="match status" value="1"/>
</dbReference>
<evidence type="ECO:0000256" key="4">
    <source>
        <dbReference type="ARBA" id="ARBA00022500"/>
    </source>
</evidence>
<dbReference type="Pfam" id="PF01627">
    <property type="entry name" value="Hpt"/>
    <property type="match status" value="1"/>
</dbReference>
<dbReference type="Pfam" id="PF01584">
    <property type="entry name" value="CheW"/>
    <property type="match status" value="1"/>
</dbReference>
<evidence type="ECO:0000256" key="2">
    <source>
        <dbReference type="ARBA" id="ARBA00012438"/>
    </source>
</evidence>